<evidence type="ECO:0000313" key="6">
    <source>
        <dbReference type="Proteomes" id="UP000614239"/>
    </source>
</evidence>
<dbReference type="GO" id="GO:0016747">
    <property type="term" value="F:acyltransferase activity, transferring groups other than amino-acyl groups"/>
    <property type="evidence" value="ECO:0007669"/>
    <property type="project" value="InterPro"/>
</dbReference>
<feature type="region of interest" description="Disordered" evidence="3">
    <location>
        <begin position="1"/>
        <end position="34"/>
    </location>
</feature>
<evidence type="ECO:0000259" key="4">
    <source>
        <dbReference type="PROSITE" id="PS51186"/>
    </source>
</evidence>
<gene>
    <name evidence="5" type="ORF">GCM10011612_00470</name>
</gene>
<feature type="compositionally biased region" description="Pro residues" evidence="3">
    <location>
        <begin position="1"/>
        <end position="11"/>
    </location>
</feature>
<evidence type="ECO:0000256" key="2">
    <source>
        <dbReference type="ARBA" id="ARBA00023315"/>
    </source>
</evidence>
<dbReference type="SUPFAM" id="SSF55729">
    <property type="entry name" value="Acyl-CoA N-acyltransferases (Nat)"/>
    <property type="match status" value="1"/>
</dbReference>
<accession>A0A8H9LF17</accession>
<evidence type="ECO:0000256" key="3">
    <source>
        <dbReference type="SAM" id="MobiDB-lite"/>
    </source>
</evidence>
<dbReference type="CDD" id="cd04301">
    <property type="entry name" value="NAT_SF"/>
    <property type="match status" value="1"/>
</dbReference>
<dbReference type="Gene3D" id="3.40.630.30">
    <property type="match status" value="1"/>
</dbReference>
<dbReference type="PANTHER" id="PTHR43877">
    <property type="entry name" value="AMINOALKYLPHOSPHONATE N-ACETYLTRANSFERASE-RELATED-RELATED"/>
    <property type="match status" value="1"/>
</dbReference>
<dbReference type="AlphaFoldDB" id="A0A8H9LF17"/>
<dbReference type="Pfam" id="PF00583">
    <property type="entry name" value="Acetyltransf_1"/>
    <property type="match status" value="1"/>
</dbReference>
<comment type="caution">
    <text evidence="5">The sequence shown here is derived from an EMBL/GenBank/DDBJ whole genome shotgun (WGS) entry which is preliminary data.</text>
</comment>
<dbReference type="InterPro" id="IPR050832">
    <property type="entry name" value="Bact_Acetyltransf"/>
</dbReference>
<dbReference type="InterPro" id="IPR000182">
    <property type="entry name" value="GNAT_dom"/>
</dbReference>
<organism evidence="5 6">
    <name type="scientific">Actinomyces gaoshouyii</name>
    <dbReference type="NCBI Taxonomy" id="1960083"/>
    <lineage>
        <taxon>Bacteria</taxon>
        <taxon>Bacillati</taxon>
        <taxon>Actinomycetota</taxon>
        <taxon>Actinomycetes</taxon>
        <taxon>Actinomycetales</taxon>
        <taxon>Actinomycetaceae</taxon>
        <taxon>Actinomyces</taxon>
    </lineage>
</organism>
<dbReference type="PROSITE" id="PS51186">
    <property type="entry name" value="GNAT"/>
    <property type="match status" value="1"/>
</dbReference>
<name>A0A8H9LF17_9ACTO</name>
<evidence type="ECO:0000313" key="5">
    <source>
        <dbReference type="EMBL" id="GGO94620.1"/>
    </source>
</evidence>
<reference evidence="5" key="1">
    <citation type="journal article" date="2014" name="Int. J. Syst. Evol. Microbiol.">
        <title>Complete genome sequence of Corynebacterium casei LMG S-19264T (=DSM 44701T), isolated from a smear-ripened cheese.</title>
        <authorList>
            <consortium name="US DOE Joint Genome Institute (JGI-PGF)"/>
            <person name="Walter F."/>
            <person name="Albersmeier A."/>
            <person name="Kalinowski J."/>
            <person name="Ruckert C."/>
        </authorList>
    </citation>
    <scope>NUCLEOTIDE SEQUENCE</scope>
    <source>
        <strain evidence="5">CGMCC 4.7372</strain>
    </source>
</reference>
<dbReference type="EMBL" id="BMNJ01000001">
    <property type="protein sequence ID" value="GGO94620.1"/>
    <property type="molecule type" value="Genomic_DNA"/>
</dbReference>
<keyword evidence="2" id="KW-0012">Acyltransferase</keyword>
<proteinExistence type="predicted"/>
<protein>
    <recommendedName>
        <fullName evidence="4">N-acetyltransferase domain-containing protein</fullName>
    </recommendedName>
</protein>
<feature type="domain" description="N-acetyltransferase" evidence="4">
    <location>
        <begin position="40"/>
        <end position="187"/>
    </location>
</feature>
<reference evidence="5" key="2">
    <citation type="submission" date="2020-09" db="EMBL/GenBank/DDBJ databases">
        <authorList>
            <person name="Sun Q."/>
            <person name="Zhou Y."/>
        </authorList>
    </citation>
    <scope>NUCLEOTIDE SEQUENCE</scope>
    <source>
        <strain evidence="5">CGMCC 4.7372</strain>
    </source>
</reference>
<sequence length="187" mass="19913">MCPACPRPGPSPLGSGHSRRPSRGAHPTAVTQRGITMSTEIVTQAGPELVEAMERLIPQLSRSAPALTAEQCEALLAQDGVYLFAFRPDSPAGEGPAPILGMLTLATFTIPTGLRAWVEDVVVDAEARGQGAGRQLVEAAVAHAQELGARTVDLTSRPSREAANRLYQRCGFELRETNVYRHSASKS</sequence>
<keyword evidence="6" id="KW-1185">Reference proteome</keyword>
<dbReference type="InterPro" id="IPR016181">
    <property type="entry name" value="Acyl_CoA_acyltransferase"/>
</dbReference>
<evidence type="ECO:0000256" key="1">
    <source>
        <dbReference type="ARBA" id="ARBA00022679"/>
    </source>
</evidence>
<dbReference type="Proteomes" id="UP000614239">
    <property type="component" value="Unassembled WGS sequence"/>
</dbReference>
<keyword evidence="1" id="KW-0808">Transferase</keyword>